<dbReference type="EMBL" id="JYNZ01000003">
    <property type="protein sequence ID" value="KXK27085.1"/>
    <property type="molecule type" value="Genomic_DNA"/>
</dbReference>
<accession>A0A136LZL1</accession>
<feature type="transmembrane region" description="Helical" evidence="1">
    <location>
        <begin position="104"/>
        <end position="126"/>
    </location>
</feature>
<dbReference type="STRING" id="1617426.TR69_WS6001001111"/>
<dbReference type="AlphaFoldDB" id="A0A136LZL1"/>
<feature type="transmembrane region" description="Helical" evidence="1">
    <location>
        <begin position="423"/>
        <end position="443"/>
    </location>
</feature>
<feature type="transmembrane region" description="Helical" evidence="1">
    <location>
        <begin position="362"/>
        <end position="384"/>
    </location>
</feature>
<reference evidence="2 3" key="1">
    <citation type="submission" date="2015-02" db="EMBL/GenBank/DDBJ databases">
        <title>Improved understanding of the partial-nitritation anammox process through 23 genomes representing the majority of the microbial community.</title>
        <authorList>
            <person name="Speth D.R."/>
            <person name="In T Zandt M."/>
            <person name="Guerrero Cruz S."/>
            <person name="Jetten M.S."/>
            <person name="Dutilh B.E."/>
        </authorList>
    </citation>
    <scope>NUCLEOTIDE SEQUENCE [LARGE SCALE GENOMIC DNA]</scope>
    <source>
        <strain evidence="2">OLB20</strain>
    </source>
</reference>
<feature type="transmembrane region" description="Helical" evidence="1">
    <location>
        <begin position="132"/>
        <end position="153"/>
    </location>
</feature>
<keyword evidence="1" id="KW-0812">Transmembrane</keyword>
<evidence type="ECO:0000313" key="3">
    <source>
        <dbReference type="Proteomes" id="UP000070457"/>
    </source>
</evidence>
<proteinExistence type="predicted"/>
<feature type="transmembrane region" description="Helical" evidence="1">
    <location>
        <begin position="396"/>
        <end position="416"/>
    </location>
</feature>
<evidence type="ECO:0008006" key="4">
    <source>
        <dbReference type="Google" id="ProtNLM"/>
    </source>
</evidence>
<evidence type="ECO:0000256" key="1">
    <source>
        <dbReference type="SAM" id="Phobius"/>
    </source>
</evidence>
<name>A0A136LZL1_9BACT</name>
<dbReference type="Proteomes" id="UP000070457">
    <property type="component" value="Unassembled WGS sequence"/>
</dbReference>
<keyword evidence="1" id="KW-1133">Transmembrane helix</keyword>
<gene>
    <name evidence="2" type="ORF">TR69_WS6001001111</name>
</gene>
<organism evidence="2 3">
    <name type="scientific">candidate division WS6 bacterium OLB20</name>
    <dbReference type="NCBI Taxonomy" id="1617426"/>
    <lineage>
        <taxon>Bacteria</taxon>
        <taxon>Candidatus Dojkabacteria</taxon>
    </lineage>
</organism>
<feature type="transmembrane region" description="Helical" evidence="1">
    <location>
        <begin position="264"/>
        <end position="287"/>
    </location>
</feature>
<keyword evidence="1" id="KW-0472">Membrane</keyword>
<evidence type="ECO:0000313" key="2">
    <source>
        <dbReference type="EMBL" id="KXK27085.1"/>
    </source>
</evidence>
<comment type="caution">
    <text evidence="2">The sequence shown here is derived from an EMBL/GenBank/DDBJ whole genome shotgun (WGS) entry which is preliminary data.</text>
</comment>
<protein>
    <recommendedName>
        <fullName evidence="4">Glycosyltransferase RgtA/B/C/D-like domain-containing protein</fullName>
    </recommendedName>
</protein>
<feature type="transmembrane region" description="Helical" evidence="1">
    <location>
        <begin position="81"/>
        <end position="97"/>
    </location>
</feature>
<feature type="transmembrane region" description="Helical" evidence="1">
    <location>
        <begin position="223"/>
        <end position="252"/>
    </location>
</feature>
<feature type="transmembrane region" description="Helical" evidence="1">
    <location>
        <begin position="15"/>
        <end position="34"/>
    </location>
</feature>
<feature type="transmembrane region" description="Helical" evidence="1">
    <location>
        <begin position="199"/>
        <end position="217"/>
    </location>
</feature>
<feature type="transmembrane region" description="Helical" evidence="1">
    <location>
        <begin position="320"/>
        <end position="341"/>
    </location>
</feature>
<sequence>MIDWLRSSLKLVRRYRAVFTGVLVCVLPAAYLMLTTMSYSDNHIILSQTIWSDFTGHYPLIRSFSEGYNWSLESPTFTGELIRYHFGFYFLAALLEMTGIRIDIAINLLSIIGFAGMLLLAYFAALRLGRRIAAGVTAVLLILFNPSWSWYYYLHPDHLGLKTVQDIVTNQNFGSFGPYDNHVISAFWSLNVFLHQRHLAFSFLLLGLVFLFMNLKHSRTNKAVAIVLTLMLSWINQAVLMVLFVLLGINIIEHILHKKNWAQLTFFVCTAVAVSLTAITFISSSAISGGSAFKLQPGFIYYGTEWVEFPFVQGDFARWLVYWILNIGILPLLAFAGFILIRRFHRPAGKTMRARLIDLLRQILVLERVPFVSAVIMFIIANLFIFARDPSTNHKFINYVIVVWSVYAAVFLVRLLTLKRAPAFIVLLVCVTLGGFFDLWPVVNANRHMLADIEASDTAVWIKDNTPRDARFMNVTADFNPVMSTGRKLFFGPQYINWSLGYDTLGRLELMRQITRGTQPKEFVCQIAQHYSLSYIIVTKFPDTYLETPVDLRYFEDNFVKLFSDSSDYYRIYDINASCSTSDPP</sequence>